<dbReference type="Pfam" id="PF13632">
    <property type="entry name" value="Glyco_trans_2_3"/>
    <property type="match status" value="1"/>
</dbReference>
<reference evidence="3" key="1">
    <citation type="submission" date="2018-11" db="EMBL/GenBank/DDBJ databases">
        <title>Venom-gland transcriptomics and venom proteomics of the Florida green centipede (Hemiscolopendra marginata) reveal sex-based variation in a centipede venom.</title>
        <authorList>
            <person name="Nystrom G.S."/>
            <person name="Ward M.J."/>
            <person name="Ellsworth S.A."/>
            <person name="Rokyta D.R."/>
        </authorList>
    </citation>
    <scope>NUCLEOTIDE SEQUENCE</scope>
    <source>
        <tissue evidence="3">Venom gland</tissue>
    </source>
</reference>
<dbReference type="PANTHER" id="PTHR16779:SF1">
    <property type="entry name" value="BETA-1,4-MANNOSYLTRANSFERASE EGH"/>
    <property type="match status" value="1"/>
</dbReference>
<dbReference type="EMBL" id="GHBY01000206">
    <property type="protein sequence ID" value="MUP40383.1"/>
    <property type="molecule type" value="Transcribed_RNA"/>
</dbReference>
<feature type="transmembrane region" description="Helical" evidence="1">
    <location>
        <begin position="38"/>
        <end position="62"/>
    </location>
</feature>
<keyword evidence="3" id="KW-0328">Glycosyltransferase</keyword>
<keyword evidence="1" id="KW-0472">Membrane</keyword>
<feature type="domain" description="Glycosyltransferase 2-like" evidence="2">
    <location>
        <begin position="213"/>
        <end position="405"/>
    </location>
</feature>
<dbReference type="AlphaFoldDB" id="A0A646QCK4"/>
<name>A0A646QCK4_9MYRI</name>
<protein>
    <submittedName>
        <fullName evidence="3">Beta-1,4-mannosyltransferase egh</fullName>
    </submittedName>
</protein>
<organism evidence="3">
    <name type="scientific">Hemiscolopendra marginata</name>
    <dbReference type="NCBI Taxonomy" id="943146"/>
    <lineage>
        <taxon>Eukaryota</taxon>
        <taxon>Metazoa</taxon>
        <taxon>Ecdysozoa</taxon>
        <taxon>Arthropoda</taxon>
        <taxon>Myriapoda</taxon>
        <taxon>Chilopoda</taxon>
        <taxon>Pleurostigmophora</taxon>
        <taxon>Scolopendromorpha</taxon>
        <taxon>Scolopendridae</taxon>
        <taxon>Hemiscolopendra</taxon>
    </lineage>
</organism>
<evidence type="ECO:0000313" key="3">
    <source>
        <dbReference type="EMBL" id="MUP40383.1"/>
    </source>
</evidence>
<dbReference type="InterPro" id="IPR001173">
    <property type="entry name" value="Glyco_trans_2-like"/>
</dbReference>
<keyword evidence="1" id="KW-1133">Transmembrane helix</keyword>
<evidence type="ECO:0000259" key="2">
    <source>
        <dbReference type="Pfam" id="PF13632"/>
    </source>
</evidence>
<dbReference type="GO" id="GO:0005737">
    <property type="term" value="C:cytoplasm"/>
    <property type="evidence" value="ECO:0007669"/>
    <property type="project" value="TreeGrafter"/>
</dbReference>
<feature type="transmembrane region" description="Helical" evidence="1">
    <location>
        <begin position="441"/>
        <end position="468"/>
    </location>
</feature>
<accession>A0A646QCK4</accession>
<dbReference type="PANTHER" id="PTHR16779">
    <property type="entry name" value="BETA-1,4-MANNOSYLTRANSFERASE EGH"/>
    <property type="match status" value="1"/>
</dbReference>
<feature type="transmembrane region" description="Helical" evidence="1">
    <location>
        <begin position="82"/>
        <end position="105"/>
    </location>
</feature>
<feature type="transmembrane region" description="Helical" evidence="1">
    <location>
        <begin position="374"/>
        <end position="395"/>
    </location>
</feature>
<keyword evidence="1" id="KW-0812">Transmembrane</keyword>
<dbReference type="GO" id="GO:0019187">
    <property type="term" value="F:beta-1,4-mannosyltransferase activity"/>
    <property type="evidence" value="ECO:0007669"/>
    <property type="project" value="InterPro"/>
</dbReference>
<dbReference type="InterPro" id="IPR027389">
    <property type="entry name" value="B_mannosylTrfase_Bre-3/Egh"/>
</dbReference>
<proteinExistence type="predicted"/>
<evidence type="ECO:0000256" key="1">
    <source>
        <dbReference type="SAM" id="Phobius"/>
    </source>
</evidence>
<sequence>MEICENRRVYRSQRPEKLKTTSYAFLLSLIHKFHIPHLMHCCILLIGFILFDYYIGGGYLVFVSENHETQNDVLLINKLALYYRTILGLLLIPTTIFNLIGLFVFDSFQNEVKLKVNPSKAPFICFRFVTRGHYFELIKNNVEVLKNICFKLGMKRFVIQVATETQLPLKEDEYVKQTVIPKDYVTKSGALFKARVLQYCLEDGVNFLRDNDWIVHLDEETKASENSIKGILNFVSDGRYQLGQGMLIFLRENLMTNPLALLDGWRVSDDLGKQRCQLKVFHHLVMEWKGTFFVVQAGAEKNISFDHGPDSSIAEDGYFGFIATKLGYKFNFLEGEMYEMSPTSVWDVIQQRKRWIQGGLIIARSSEIPMRLKFIFCVSMYGILLSFCGVLPVVLRYSFPLPYPTFADLTSSLLFYFSVYYHSFGIIKSFTYFQTKNYMKLFLGVVIGNLMLIPNILLTNFAATLAFISKPKEFYVIKKD</sequence>
<keyword evidence="3" id="KW-0808">Transferase</keyword>